<sequence length="431" mass="48067">MKSTLNITVLLLVLLSLFSCKREMDLVFDENASVRINKSVEEAYDVLQANKGGWLMKYFPSNTREFGGYTLFVRFDNNAQVTLVSDIDVTPTQSTYSIVPEAGAILSFNGFNKVIHRYSEPGIDSGDGAPDSGMKGDFEFLVLHASADSVVLKGKKSANTIRMYPLKGNEFSTLPPTYQEAGYKFHEFTTYKLERKDKTLTDLRTSYRTFTDTKVSNSPIISFRVIPGGLELYEEQELDGVKFDKMTFVAPSDAYPYGYYTEATKSIKIVPAATPLNRYFTENLWSVTFDGLGPVGKFYWTEGRNKLTTNNLVLNQFIIGTLESGGEKYEGVIYIMNGGADQGLIIHSFTLIEGTTDQVKMTFGGSLYTLLGDFGVPYWGNGLSSFSDILLERTFKITGDGSAKPEELLLTDVELEENTIRVYAEDKPAFP</sequence>
<protein>
    <recommendedName>
        <fullName evidence="3">DUF4302 domain-containing protein</fullName>
    </recommendedName>
</protein>
<dbReference type="AlphaFoldDB" id="A0A1H5ZIC8"/>
<dbReference type="EMBL" id="FNUT01000007">
    <property type="protein sequence ID" value="SEG35992.1"/>
    <property type="molecule type" value="Genomic_DNA"/>
</dbReference>
<evidence type="ECO:0000313" key="2">
    <source>
        <dbReference type="Proteomes" id="UP000236731"/>
    </source>
</evidence>
<dbReference type="Proteomes" id="UP000236731">
    <property type="component" value="Unassembled WGS sequence"/>
</dbReference>
<evidence type="ECO:0000313" key="1">
    <source>
        <dbReference type="EMBL" id="SEG35992.1"/>
    </source>
</evidence>
<keyword evidence="2" id="KW-1185">Reference proteome</keyword>
<accession>A0A1H5ZIC8</accession>
<name>A0A1H5ZIC8_9SPHI</name>
<gene>
    <name evidence="1" type="ORF">SAMN05421877_10718</name>
</gene>
<dbReference type="Pfam" id="PF14135">
    <property type="entry name" value="DUF4302"/>
    <property type="match status" value="1"/>
</dbReference>
<reference evidence="2" key="1">
    <citation type="submission" date="2016-10" db="EMBL/GenBank/DDBJ databases">
        <authorList>
            <person name="Varghese N."/>
            <person name="Submissions S."/>
        </authorList>
    </citation>
    <scope>NUCLEOTIDE SEQUENCE [LARGE SCALE GENOMIC DNA]</scope>
    <source>
        <strain evidence="2">DSM 22361</strain>
    </source>
</reference>
<organism evidence="1 2">
    <name type="scientific">Sphingobacterium lactis</name>
    <dbReference type="NCBI Taxonomy" id="797291"/>
    <lineage>
        <taxon>Bacteria</taxon>
        <taxon>Pseudomonadati</taxon>
        <taxon>Bacteroidota</taxon>
        <taxon>Sphingobacteriia</taxon>
        <taxon>Sphingobacteriales</taxon>
        <taxon>Sphingobacteriaceae</taxon>
        <taxon>Sphingobacterium</taxon>
    </lineage>
</organism>
<dbReference type="RefSeq" id="WP_103906472.1">
    <property type="nucleotide sequence ID" value="NZ_CP049246.1"/>
</dbReference>
<dbReference type="OrthoDB" id="1150854at2"/>
<proteinExistence type="predicted"/>
<evidence type="ECO:0008006" key="3">
    <source>
        <dbReference type="Google" id="ProtNLM"/>
    </source>
</evidence>
<dbReference type="PROSITE" id="PS51257">
    <property type="entry name" value="PROKAR_LIPOPROTEIN"/>
    <property type="match status" value="1"/>
</dbReference>
<dbReference type="InterPro" id="IPR025396">
    <property type="entry name" value="DUF4302"/>
</dbReference>